<name>A0A1H3V2R6_9PSED</name>
<protein>
    <recommendedName>
        <fullName evidence="3">NAD synthetase</fullName>
    </recommendedName>
</protein>
<proteinExistence type="predicted"/>
<dbReference type="Proteomes" id="UP000182902">
    <property type="component" value="Unassembled WGS sequence"/>
</dbReference>
<evidence type="ECO:0000313" key="1">
    <source>
        <dbReference type="EMBL" id="SDZ68993.1"/>
    </source>
</evidence>
<accession>A0A1H3V2R6</accession>
<dbReference type="EMBL" id="FNOX01000023">
    <property type="protein sequence ID" value="SDZ68993.1"/>
    <property type="molecule type" value="Genomic_DNA"/>
</dbReference>
<dbReference type="AlphaFoldDB" id="A0A1H3V2R6"/>
<reference evidence="1 2" key="1">
    <citation type="submission" date="2016-10" db="EMBL/GenBank/DDBJ databases">
        <authorList>
            <person name="de Groot N.N."/>
        </authorList>
    </citation>
    <scope>NUCLEOTIDE SEQUENCE [LARGE SCALE GENOMIC DNA]</scope>
    <source>
        <strain evidence="1 2">ICMP 14252</strain>
    </source>
</reference>
<gene>
    <name evidence="1" type="ORF">SAMN05216247_12324</name>
</gene>
<dbReference type="RefSeq" id="WP_069788357.1">
    <property type="nucleotide sequence ID" value="NZ_FNOX01000023.1"/>
</dbReference>
<evidence type="ECO:0000313" key="2">
    <source>
        <dbReference type="Proteomes" id="UP000182902"/>
    </source>
</evidence>
<sequence length="304" mass="33161">MTASLLRDGFPSAHRTTRQRIESSIDLRKLFFAIDSDPVLIGAGVVYIDDMFNVVVLREFQAICSVRPIKVVLREAPKYVGPVEFKRMLEHEPRESEWVAEALGTAVTCTGAILSWVVVTSGVMLMPFTAGTSAVITFIGKAALAASMTQCAIGLGRTSVEAFAPQYLDRLDNETWYQAVVTTLDAIALLGVATSALTTIKTINTATRVTGKPLKQILKGLNRQERARLNDELLRLRDPRLTLKILKVKQATGVLPKRISATEMQLATANHIKDTLAAALGFASSSMPGNIKTWAIGIYEEVSQ</sequence>
<organism evidence="1 2">
    <name type="scientific">Pseudomonas salomonii</name>
    <dbReference type="NCBI Taxonomy" id="191391"/>
    <lineage>
        <taxon>Bacteria</taxon>
        <taxon>Pseudomonadati</taxon>
        <taxon>Pseudomonadota</taxon>
        <taxon>Gammaproteobacteria</taxon>
        <taxon>Pseudomonadales</taxon>
        <taxon>Pseudomonadaceae</taxon>
        <taxon>Pseudomonas</taxon>
    </lineage>
</organism>
<evidence type="ECO:0008006" key="3">
    <source>
        <dbReference type="Google" id="ProtNLM"/>
    </source>
</evidence>